<reference evidence="2" key="1">
    <citation type="submission" date="2021-02" db="EMBL/GenBank/DDBJ databases">
        <authorList>
            <person name="Dougan E. K."/>
            <person name="Rhodes N."/>
            <person name="Thang M."/>
            <person name="Chan C."/>
        </authorList>
    </citation>
    <scope>NUCLEOTIDE SEQUENCE</scope>
</reference>
<dbReference type="OrthoDB" id="429676at2759"/>
<dbReference type="Gene3D" id="1.25.40.10">
    <property type="entry name" value="Tetratricopeptide repeat domain"/>
    <property type="match status" value="1"/>
</dbReference>
<gene>
    <name evidence="2" type="ORF">SNAT2548_LOCUS8792</name>
</gene>
<keyword evidence="3" id="KW-1185">Reference proteome</keyword>
<keyword evidence="1" id="KW-0677">Repeat</keyword>
<dbReference type="PANTHER" id="PTHR47447">
    <property type="entry name" value="OS03G0856100 PROTEIN"/>
    <property type="match status" value="1"/>
</dbReference>
<evidence type="ECO:0008006" key="4">
    <source>
        <dbReference type="Google" id="ProtNLM"/>
    </source>
</evidence>
<evidence type="ECO:0000313" key="3">
    <source>
        <dbReference type="Proteomes" id="UP000604046"/>
    </source>
</evidence>
<dbReference type="InterPro" id="IPR011990">
    <property type="entry name" value="TPR-like_helical_dom_sf"/>
</dbReference>
<evidence type="ECO:0000256" key="1">
    <source>
        <dbReference type="ARBA" id="ARBA00022737"/>
    </source>
</evidence>
<dbReference type="PANTHER" id="PTHR47447:SF17">
    <property type="entry name" value="OS12G0638900 PROTEIN"/>
    <property type="match status" value="1"/>
</dbReference>
<protein>
    <recommendedName>
        <fullName evidence="4">Pentatricopeptide repeat-containing protein, chloroplastic</fullName>
    </recommendedName>
</protein>
<evidence type="ECO:0000313" key="2">
    <source>
        <dbReference type="EMBL" id="CAE7226275.1"/>
    </source>
</evidence>
<dbReference type="Proteomes" id="UP000604046">
    <property type="component" value="Unassembled WGS sequence"/>
</dbReference>
<feature type="non-terminal residue" evidence="2">
    <location>
        <position position="266"/>
    </location>
</feature>
<accession>A0A812KLF4</accession>
<organism evidence="2 3">
    <name type="scientific">Symbiodinium natans</name>
    <dbReference type="NCBI Taxonomy" id="878477"/>
    <lineage>
        <taxon>Eukaryota</taxon>
        <taxon>Sar</taxon>
        <taxon>Alveolata</taxon>
        <taxon>Dinophyceae</taxon>
        <taxon>Suessiales</taxon>
        <taxon>Symbiodiniaceae</taxon>
        <taxon>Symbiodinium</taxon>
    </lineage>
</organism>
<sequence>MFTYTCLLALEGVVFAIAMVFANALKGLDRASCWERGQRLFEDLRLWRSELDAVCYNCAVTTCRQGQQWELAMSHSDASRASHASARQDPILFGGVVAACGQGSAWAVASELLRSAGRARAKLDLVLLSSACTASEKGGRWEDALRAQEETSAAGVPGDVVLQNAALAASPHWPTSLALLQQVGDATVVSFSAVLSACEQAAAWLSALSLLHQTSWRGLEANAIAVATAVAAAVSGEQWPRGLVLLATFYQQGGECDLAACGAVLT</sequence>
<dbReference type="AlphaFoldDB" id="A0A812KLF4"/>
<name>A0A812KLF4_9DINO</name>
<dbReference type="EMBL" id="CAJNDS010000665">
    <property type="protein sequence ID" value="CAE7226275.1"/>
    <property type="molecule type" value="Genomic_DNA"/>
</dbReference>
<comment type="caution">
    <text evidence="2">The sequence shown here is derived from an EMBL/GenBank/DDBJ whole genome shotgun (WGS) entry which is preliminary data.</text>
</comment>
<proteinExistence type="predicted"/>